<reference evidence="3" key="1">
    <citation type="submission" date="2017-05" db="EMBL/GenBank/DDBJ databases">
        <authorList>
            <person name="Barney B.M."/>
        </authorList>
    </citation>
    <scope>NUCLEOTIDE SEQUENCE [LARGE SCALE GENOMIC DNA]</scope>
    <source>
        <strain evidence="3">PSBB022</strain>
    </source>
</reference>
<sequence length="232" mass="26222">MRSDDSETKSKLLVILKDVDPNYKNPERRNELVKPEKYDSIDQVAIDSIRIGTNGVAYVPESAFSGLFQLSKAKAAYVYENQIRDDEKRSSGGVNYAHSSAVVGLLDKKAQEVRSSDTQALLQYARDTIINISDSTQAQDLRRKCDTLTARVLPTLRRERGVTVDELDDVTPLGPCAAFHHTNPKEIHTDPEDVVNPDKGRNLNKDSHTEVHREQINDEQQFEQYKKARKPT</sequence>
<feature type="region of interest" description="Disordered" evidence="1">
    <location>
        <begin position="181"/>
        <end position="232"/>
    </location>
</feature>
<evidence type="ECO:0000313" key="3">
    <source>
        <dbReference type="Proteomes" id="UP000216101"/>
    </source>
</evidence>
<feature type="compositionally biased region" description="Basic and acidic residues" evidence="1">
    <location>
        <begin position="183"/>
        <end position="216"/>
    </location>
</feature>
<dbReference type="Proteomes" id="UP000216101">
    <property type="component" value="Unassembled WGS sequence"/>
</dbReference>
<organism evidence="2 3">
    <name type="scientific">Cellvibrio mixtus</name>
    <dbReference type="NCBI Taxonomy" id="39650"/>
    <lineage>
        <taxon>Bacteria</taxon>
        <taxon>Pseudomonadati</taxon>
        <taxon>Pseudomonadota</taxon>
        <taxon>Gammaproteobacteria</taxon>
        <taxon>Cellvibrionales</taxon>
        <taxon>Cellvibrionaceae</taxon>
        <taxon>Cellvibrio</taxon>
    </lineage>
</organism>
<proteinExistence type="predicted"/>
<gene>
    <name evidence="2" type="ORF">CBP51_02285</name>
</gene>
<dbReference type="RefSeq" id="WP_094983689.1">
    <property type="nucleotide sequence ID" value="NZ_NHNI01000001.1"/>
</dbReference>
<evidence type="ECO:0000313" key="2">
    <source>
        <dbReference type="EMBL" id="OZY85886.1"/>
    </source>
</evidence>
<keyword evidence="3" id="KW-1185">Reference proteome</keyword>
<dbReference type="AlphaFoldDB" id="A0A266Q8D5"/>
<name>A0A266Q8D5_9GAMM</name>
<accession>A0A266Q8D5</accession>
<protein>
    <submittedName>
        <fullName evidence="2">Uncharacterized protein</fullName>
    </submittedName>
</protein>
<comment type="caution">
    <text evidence="2">The sequence shown here is derived from an EMBL/GenBank/DDBJ whole genome shotgun (WGS) entry which is preliminary data.</text>
</comment>
<evidence type="ECO:0000256" key="1">
    <source>
        <dbReference type="SAM" id="MobiDB-lite"/>
    </source>
</evidence>
<dbReference type="EMBL" id="NHNI01000001">
    <property type="protein sequence ID" value="OZY85886.1"/>
    <property type="molecule type" value="Genomic_DNA"/>
</dbReference>